<keyword evidence="1" id="KW-0812">Transmembrane</keyword>
<gene>
    <name evidence="2" type="ORF">ABU614_06585</name>
</gene>
<organism evidence="2">
    <name type="scientific">Lysobacter firmicutimachus</name>
    <dbReference type="NCBI Taxonomy" id="1792846"/>
    <lineage>
        <taxon>Bacteria</taxon>
        <taxon>Pseudomonadati</taxon>
        <taxon>Pseudomonadota</taxon>
        <taxon>Gammaproteobacteria</taxon>
        <taxon>Lysobacterales</taxon>
        <taxon>Lysobacteraceae</taxon>
        <taxon>Lysobacter</taxon>
    </lineage>
</organism>
<evidence type="ECO:0000313" key="2">
    <source>
        <dbReference type="EMBL" id="XCO76449.1"/>
    </source>
</evidence>
<keyword evidence="1" id="KW-0472">Membrane</keyword>
<dbReference type="RefSeq" id="WP_363799807.1">
    <property type="nucleotide sequence ID" value="NZ_CP159925.1"/>
</dbReference>
<name>A0AAU8MTK2_9GAMM</name>
<proteinExistence type="predicted"/>
<evidence type="ECO:0000256" key="1">
    <source>
        <dbReference type="SAM" id="Phobius"/>
    </source>
</evidence>
<reference evidence="2" key="1">
    <citation type="submission" date="2024-06" db="EMBL/GenBank/DDBJ databases">
        <authorList>
            <person name="Li S."/>
        </authorList>
    </citation>
    <scope>NUCLEOTIDE SEQUENCE</scope>
    <source>
        <strain evidence="2">SR10</strain>
    </source>
</reference>
<keyword evidence="1" id="KW-1133">Transmembrane helix</keyword>
<feature type="transmembrane region" description="Helical" evidence="1">
    <location>
        <begin position="37"/>
        <end position="56"/>
    </location>
</feature>
<protein>
    <submittedName>
        <fullName evidence="2">Uncharacterized protein</fullName>
    </submittedName>
</protein>
<sequence length="130" mass="13522">MAGSLLPRLTAAVASSGLALHAYIALFESSGNDVWSVAFLAWGGLPYLICLVIACLGRRALHGLFAALACLGLDAVNYYQVFVDPQSSTAALGLLFVPLLNLVVSIPLGVTVAALIGWIARKKGGSVPKR</sequence>
<feature type="transmembrane region" description="Helical" evidence="1">
    <location>
        <begin position="63"/>
        <end position="82"/>
    </location>
</feature>
<dbReference type="EMBL" id="CP159925">
    <property type="protein sequence ID" value="XCO76449.1"/>
    <property type="molecule type" value="Genomic_DNA"/>
</dbReference>
<dbReference type="AlphaFoldDB" id="A0AAU8MTK2"/>
<accession>A0AAU8MTK2</accession>
<feature type="transmembrane region" description="Helical" evidence="1">
    <location>
        <begin position="94"/>
        <end position="120"/>
    </location>
</feature>